<reference evidence="1 2" key="1">
    <citation type="journal article" date="2019" name="Int. J. Syst. Evol. Microbiol.">
        <title>The Global Catalogue of Microorganisms (GCM) 10K type strain sequencing project: providing services to taxonomists for standard genome sequencing and annotation.</title>
        <authorList>
            <consortium name="The Broad Institute Genomics Platform"/>
            <consortium name="The Broad Institute Genome Sequencing Center for Infectious Disease"/>
            <person name="Wu L."/>
            <person name="Ma J."/>
        </authorList>
    </citation>
    <scope>NUCLEOTIDE SEQUENCE [LARGE SCALE GENOMIC DNA]</scope>
    <source>
        <strain evidence="1 2">JCM 10696</strain>
    </source>
</reference>
<dbReference type="Proteomes" id="UP001500665">
    <property type="component" value="Unassembled WGS sequence"/>
</dbReference>
<dbReference type="InterPro" id="IPR045732">
    <property type="entry name" value="DUF6086"/>
</dbReference>
<name>A0ABN1RUK7_9ACTN</name>
<evidence type="ECO:0000313" key="1">
    <source>
        <dbReference type="EMBL" id="GAA0964259.1"/>
    </source>
</evidence>
<protein>
    <submittedName>
        <fullName evidence="1">Uncharacterized protein</fullName>
    </submittedName>
</protein>
<dbReference type="Pfam" id="PF19564">
    <property type="entry name" value="DUF6086"/>
    <property type="match status" value="1"/>
</dbReference>
<comment type="caution">
    <text evidence="1">The sequence shown here is derived from an EMBL/GenBank/DDBJ whole genome shotgun (WGS) entry which is preliminary data.</text>
</comment>
<evidence type="ECO:0000313" key="2">
    <source>
        <dbReference type="Proteomes" id="UP001500665"/>
    </source>
</evidence>
<accession>A0ABN1RUK7</accession>
<gene>
    <name evidence="1" type="ORF">GCM10009550_61720</name>
</gene>
<sequence>MSVYFEHQGRTLWNPATGLGRWYAALADAAADIVQTPTGLTENDDDTYTVDLIAFRTFAEKLYARFFRTRNPLVHALVEPSLLISLVMLERGGITMTPATEHETRFLDKIPEYSRLMAG</sequence>
<keyword evidence="2" id="KW-1185">Reference proteome</keyword>
<dbReference type="EMBL" id="BAAAHH010000033">
    <property type="protein sequence ID" value="GAA0964259.1"/>
    <property type="molecule type" value="Genomic_DNA"/>
</dbReference>
<dbReference type="RefSeq" id="WP_344244724.1">
    <property type="nucleotide sequence ID" value="NZ_BAAAHH010000033.1"/>
</dbReference>
<proteinExistence type="predicted"/>
<organism evidence="1 2">
    <name type="scientific">Actinocorallia libanotica</name>
    <dbReference type="NCBI Taxonomy" id="46162"/>
    <lineage>
        <taxon>Bacteria</taxon>
        <taxon>Bacillati</taxon>
        <taxon>Actinomycetota</taxon>
        <taxon>Actinomycetes</taxon>
        <taxon>Streptosporangiales</taxon>
        <taxon>Thermomonosporaceae</taxon>
        <taxon>Actinocorallia</taxon>
    </lineage>
</organism>